<organism evidence="2 3">
    <name type="scientific">Phormidium pseudopriestleyi FRX01</name>
    <dbReference type="NCBI Taxonomy" id="1759528"/>
    <lineage>
        <taxon>Bacteria</taxon>
        <taxon>Bacillati</taxon>
        <taxon>Cyanobacteriota</taxon>
        <taxon>Cyanophyceae</taxon>
        <taxon>Oscillatoriophycideae</taxon>
        <taxon>Oscillatoriales</taxon>
        <taxon>Oscillatoriaceae</taxon>
        <taxon>Phormidium</taxon>
    </lineage>
</organism>
<dbReference type="PANTHER" id="PTHR36836:SF1">
    <property type="entry name" value="COLANIC ACID BIOSYNTHESIS PROTEIN WCAK"/>
    <property type="match status" value="1"/>
</dbReference>
<protein>
    <submittedName>
        <fullName evidence="2">Polysaccharide pyruvyl transferase family protein</fullName>
    </submittedName>
</protein>
<proteinExistence type="predicted"/>
<keyword evidence="3" id="KW-1185">Reference proteome</keyword>
<dbReference type="RefSeq" id="WP_207086602.1">
    <property type="nucleotide sequence ID" value="NZ_JAFLQW010000064.1"/>
</dbReference>
<reference evidence="2 3" key="1">
    <citation type="submission" date="2021-03" db="EMBL/GenBank/DDBJ databases">
        <title>Metabolic Capacity of the Antarctic Cyanobacterium Phormidium pseudopriestleyi that Sustains Oxygenic Photosynthesis in the Presence of Hydrogen Sulfide.</title>
        <authorList>
            <person name="Lumian J.E."/>
            <person name="Jungblut A.D."/>
            <person name="Dillon M.L."/>
            <person name="Hawes I."/>
            <person name="Doran P.T."/>
            <person name="Mackey T.J."/>
            <person name="Dick G.J."/>
            <person name="Grettenberger C.L."/>
            <person name="Sumner D.Y."/>
        </authorList>
    </citation>
    <scope>NUCLEOTIDE SEQUENCE [LARGE SCALE GENOMIC DNA]</scope>
    <source>
        <strain evidence="2 3">FRX01</strain>
    </source>
</reference>
<sequence length="379" mass="42483">MNFLIVGANFYNKGAQLMLLSAIKSLKQRYPDSRICVSPTIGTKEQIDSLGVEILDYPLFHVGAGKTFERYFKFGKVLRFLRNDPNGTIKWENVDVIFDISGFAFSDQWGVSPVKNLNTFLEGALKNNTKYILMPQAFGPFEGEGMKKYMTEVLQKADLVFPRDRVSYEYVSCLVNDPDKIKIAPDITLTYGGKSKELGNYCCAIPNGRILDQGAEEWAMEYEKLLNEAIAKICSQTDLEVKVLIHDTGKIDSDLAQKLVEKNDSDHVKIVTEEDALKLKEAISQSQFVIGSRFHSLASALSSNVPSIALGWSHKYTMLFDNYGVAEYSFLAPGPKIMERLDTLLNPGERAAIRSKLEQVNETVKAESEKMWAEIGAKL</sequence>
<comment type="caution">
    <text evidence="2">The sequence shown here is derived from an EMBL/GenBank/DDBJ whole genome shotgun (WGS) entry which is preliminary data.</text>
</comment>
<name>A0ABS3FLP8_9CYAN</name>
<evidence type="ECO:0000313" key="2">
    <source>
        <dbReference type="EMBL" id="MBO0348033.1"/>
    </source>
</evidence>
<gene>
    <name evidence="2" type="ORF">J0895_02715</name>
</gene>
<dbReference type="PANTHER" id="PTHR36836">
    <property type="entry name" value="COLANIC ACID BIOSYNTHESIS PROTEIN WCAK"/>
    <property type="match status" value="1"/>
</dbReference>
<keyword evidence="2" id="KW-0808">Transferase</keyword>
<dbReference type="Pfam" id="PF04230">
    <property type="entry name" value="PS_pyruv_trans"/>
    <property type="match status" value="1"/>
</dbReference>
<feature type="domain" description="Polysaccharide pyruvyl transferase" evidence="1">
    <location>
        <begin position="12"/>
        <end position="314"/>
    </location>
</feature>
<dbReference type="InterPro" id="IPR007345">
    <property type="entry name" value="Polysacch_pyruvyl_Trfase"/>
</dbReference>
<evidence type="ECO:0000313" key="3">
    <source>
        <dbReference type="Proteomes" id="UP000664844"/>
    </source>
</evidence>
<dbReference type="EMBL" id="JAFLQW010000064">
    <property type="protein sequence ID" value="MBO0348033.1"/>
    <property type="molecule type" value="Genomic_DNA"/>
</dbReference>
<accession>A0ABS3FLP8</accession>
<dbReference type="Proteomes" id="UP000664844">
    <property type="component" value="Unassembled WGS sequence"/>
</dbReference>
<evidence type="ECO:0000259" key="1">
    <source>
        <dbReference type="Pfam" id="PF04230"/>
    </source>
</evidence>
<dbReference type="GO" id="GO:0016740">
    <property type="term" value="F:transferase activity"/>
    <property type="evidence" value="ECO:0007669"/>
    <property type="project" value="UniProtKB-KW"/>
</dbReference>